<evidence type="ECO:0000256" key="5">
    <source>
        <dbReference type="ARBA" id="ARBA00022692"/>
    </source>
</evidence>
<keyword evidence="6 8" id="KW-1133">Transmembrane helix</keyword>
<evidence type="ECO:0000256" key="8">
    <source>
        <dbReference type="SAM" id="Phobius"/>
    </source>
</evidence>
<name>A0A1H6XQ74_9BACT</name>
<dbReference type="RefSeq" id="WP_092173334.1">
    <property type="nucleotide sequence ID" value="NZ_FNZH01000003.1"/>
</dbReference>
<evidence type="ECO:0000256" key="7">
    <source>
        <dbReference type="ARBA" id="ARBA00023136"/>
    </source>
</evidence>
<feature type="transmembrane region" description="Helical" evidence="8">
    <location>
        <begin position="194"/>
        <end position="218"/>
    </location>
</feature>
<keyword evidence="4" id="KW-1003">Cell membrane</keyword>
<dbReference type="PANTHER" id="PTHR21716">
    <property type="entry name" value="TRANSMEMBRANE PROTEIN"/>
    <property type="match status" value="1"/>
</dbReference>
<evidence type="ECO:0000256" key="3">
    <source>
        <dbReference type="ARBA" id="ARBA00022448"/>
    </source>
</evidence>
<keyword evidence="7 8" id="KW-0472">Membrane</keyword>
<sequence length="364" mass="40804">MTPRNDHPVQLTAYSLLSVALLLWLMHVGSFILVPLIWGIFFAFALHPMSNWLENNRFPRSLAIGLTLVFISIFGATVIYVLLNQMILLIADIPEIGSILQEKINAYLIEIENRLGIAGIEGLEGWESLNWVPLENLNETVFNTGKSLTLIGIIPLYIFLLLYYKDFFVAFLLKASSKSNEAILAWVTDSGKVIHAYLVGMLKVTFLVAVMAGIYFYLIGIKYFFLFALFIAVMNLIPYIGVVISSILVILYVFLTTDTFLLPMVTLLVLWGIQLLENNLITPLVVGSKVKVNVLVVVLAILIGGGIWGISGMVLFIPLVGIVKIAFDRIPSLQPYGYLLGDDFPVLEKNENFVRMLRKKWAKK</sequence>
<evidence type="ECO:0000256" key="6">
    <source>
        <dbReference type="ARBA" id="ARBA00022989"/>
    </source>
</evidence>
<evidence type="ECO:0000313" key="9">
    <source>
        <dbReference type="EMBL" id="SEJ31223.1"/>
    </source>
</evidence>
<comment type="similarity">
    <text evidence="2">Belongs to the autoinducer-2 exporter (AI-2E) (TC 2.A.86) family.</text>
</comment>
<dbReference type="EMBL" id="FNZH01000003">
    <property type="protein sequence ID" value="SEJ31223.1"/>
    <property type="molecule type" value="Genomic_DNA"/>
</dbReference>
<keyword evidence="10" id="KW-1185">Reference proteome</keyword>
<feature type="transmembrane region" description="Helical" evidence="8">
    <location>
        <begin position="148"/>
        <end position="173"/>
    </location>
</feature>
<feature type="transmembrane region" description="Helical" evidence="8">
    <location>
        <begin position="224"/>
        <end position="253"/>
    </location>
</feature>
<protein>
    <submittedName>
        <fullName evidence="9">Predicted PurR-regulated permease PerM</fullName>
    </submittedName>
</protein>
<feature type="transmembrane region" description="Helical" evidence="8">
    <location>
        <begin position="260"/>
        <end position="276"/>
    </location>
</feature>
<dbReference type="GO" id="GO:0005886">
    <property type="term" value="C:plasma membrane"/>
    <property type="evidence" value="ECO:0007669"/>
    <property type="project" value="UniProtKB-SubCell"/>
</dbReference>
<evidence type="ECO:0000256" key="4">
    <source>
        <dbReference type="ARBA" id="ARBA00022475"/>
    </source>
</evidence>
<gene>
    <name evidence="9" type="ORF">SAMN05192553_103185</name>
</gene>
<keyword evidence="3" id="KW-0813">Transport</keyword>
<feature type="transmembrane region" description="Helical" evidence="8">
    <location>
        <begin position="58"/>
        <end position="83"/>
    </location>
</feature>
<dbReference type="Pfam" id="PF01594">
    <property type="entry name" value="AI-2E_transport"/>
    <property type="match status" value="1"/>
</dbReference>
<dbReference type="AlphaFoldDB" id="A0A1H6XQ74"/>
<dbReference type="Proteomes" id="UP000199403">
    <property type="component" value="Unassembled WGS sequence"/>
</dbReference>
<organism evidence="9 10">
    <name type="scientific">Cyclobacterium xiamenense</name>
    <dbReference type="NCBI Taxonomy" id="1297121"/>
    <lineage>
        <taxon>Bacteria</taxon>
        <taxon>Pseudomonadati</taxon>
        <taxon>Bacteroidota</taxon>
        <taxon>Cytophagia</taxon>
        <taxon>Cytophagales</taxon>
        <taxon>Cyclobacteriaceae</taxon>
        <taxon>Cyclobacterium</taxon>
    </lineage>
</organism>
<keyword evidence="5 8" id="KW-0812">Transmembrane</keyword>
<dbReference type="InterPro" id="IPR002549">
    <property type="entry name" value="AI-2E-like"/>
</dbReference>
<dbReference type="PANTHER" id="PTHR21716:SF53">
    <property type="entry name" value="PERMEASE PERM-RELATED"/>
    <property type="match status" value="1"/>
</dbReference>
<dbReference type="OrthoDB" id="9793390at2"/>
<proteinExistence type="inferred from homology"/>
<evidence type="ECO:0000256" key="1">
    <source>
        <dbReference type="ARBA" id="ARBA00004651"/>
    </source>
</evidence>
<reference evidence="10" key="1">
    <citation type="submission" date="2016-10" db="EMBL/GenBank/DDBJ databases">
        <authorList>
            <person name="Varghese N."/>
            <person name="Submissions S."/>
        </authorList>
    </citation>
    <scope>NUCLEOTIDE SEQUENCE [LARGE SCALE GENOMIC DNA]</scope>
    <source>
        <strain evidence="10">IBRC-M 10761</strain>
    </source>
</reference>
<comment type="subcellular location">
    <subcellularLocation>
        <location evidence="1">Cell membrane</location>
        <topology evidence="1">Multi-pass membrane protein</topology>
    </subcellularLocation>
</comment>
<evidence type="ECO:0000313" key="10">
    <source>
        <dbReference type="Proteomes" id="UP000199403"/>
    </source>
</evidence>
<dbReference type="STRING" id="1416801.SAMN05192553_103185"/>
<accession>A0A1H6XQ74</accession>
<feature type="transmembrane region" description="Helical" evidence="8">
    <location>
        <begin position="296"/>
        <end position="323"/>
    </location>
</feature>
<feature type="transmembrane region" description="Helical" evidence="8">
    <location>
        <begin position="20"/>
        <end position="46"/>
    </location>
</feature>
<evidence type="ECO:0000256" key="2">
    <source>
        <dbReference type="ARBA" id="ARBA00009773"/>
    </source>
</evidence>